<dbReference type="RefSeq" id="WP_015748232.1">
    <property type="nucleotide sequence ID" value="NC_013235.1"/>
</dbReference>
<dbReference type="HOGENOM" id="CLU_717066_0_0_11"/>
<dbReference type="InParanoid" id="C8XAV6"/>
<feature type="region of interest" description="Disordered" evidence="1">
    <location>
        <begin position="1"/>
        <end position="263"/>
    </location>
</feature>
<feature type="compositionally biased region" description="Gly residues" evidence="1">
    <location>
        <begin position="30"/>
        <end position="43"/>
    </location>
</feature>
<feature type="compositionally biased region" description="Low complexity" evidence="1">
    <location>
        <begin position="191"/>
        <end position="218"/>
    </location>
</feature>
<dbReference type="KEGG" id="nml:Namu_3022"/>
<keyword evidence="3" id="KW-1185">Reference proteome</keyword>
<feature type="compositionally biased region" description="Basic and acidic residues" evidence="1">
    <location>
        <begin position="1"/>
        <end position="13"/>
    </location>
</feature>
<gene>
    <name evidence="2" type="ordered locus">Namu_3022</name>
</gene>
<reference evidence="3" key="1">
    <citation type="submission" date="2009-09" db="EMBL/GenBank/DDBJ databases">
        <title>The complete genome of Nakamurella multipartita DSM 44233.</title>
        <authorList>
            <consortium name="US DOE Joint Genome Institute (JGI-PGF)"/>
            <person name="Lucas S."/>
            <person name="Copeland A."/>
            <person name="Lapidus A."/>
            <person name="Glavina del Rio T."/>
            <person name="Dalin E."/>
            <person name="Tice H."/>
            <person name="Bruce D."/>
            <person name="Goodwin L."/>
            <person name="Pitluck S."/>
            <person name="Kyrpides N."/>
            <person name="Mavromatis K."/>
            <person name="Ivanova N."/>
            <person name="Ovchinnikova G."/>
            <person name="Sims D."/>
            <person name="Meincke L."/>
            <person name="Brettin T."/>
            <person name="Detter J.C."/>
            <person name="Han C."/>
            <person name="Larimer F."/>
            <person name="Land M."/>
            <person name="Hauser L."/>
            <person name="Markowitz V."/>
            <person name="Cheng J.-F."/>
            <person name="Hugenholtz P."/>
            <person name="Woyke T."/>
            <person name="Wu D."/>
            <person name="Klenk H.-P."/>
            <person name="Eisen J.A."/>
        </authorList>
    </citation>
    <scope>NUCLEOTIDE SEQUENCE [LARGE SCALE GENOMIC DNA]</scope>
    <source>
        <strain evidence="3">ATCC 700099 / DSM 44233 / CIP 104796 / JCM 9543 / NBRC 105858 / Y-104</strain>
    </source>
</reference>
<feature type="compositionally biased region" description="Pro residues" evidence="1">
    <location>
        <begin position="82"/>
        <end position="93"/>
    </location>
</feature>
<name>C8XAV6_NAKMY</name>
<feature type="compositionally biased region" description="Low complexity" evidence="1">
    <location>
        <begin position="94"/>
        <end position="131"/>
    </location>
</feature>
<feature type="compositionally biased region" description="Low complexity" evidence="1">
    <location>
        <begin position="53"/>
        <end position="67"/>
    </location>
</feature>
<feature type="compositionally biased region" description="Polar residues" evidence="1">
    <location>
        <begin position="243"/>
        <end position="263"/>
    </location>
</feature>
<proteinExistence type="predicted"/>
<accession>C8XAV6</accession>
<evidence type="ECO:0000256" key="1">
    <source>
        <dbReference type="SAM" id="MobiDB-lite"/>
    </source>
</evidence>
<protein>
    <submittedName>
        <fullName evidence="2">Uncharacterized protein</fullName>
    </submittedName>
</protein>
<dbReference type="AlphaFoldDB" id="C8XAV6"/>
<dbReference type="STRING" id="479431.Namu_3022"/>
<dbReference type="eggNOG" id="COG4110">
    <property type="taxonomic scope" value="Bacteria"/>
</dbReference>
<dbReference type="Proteomes" id="UP000002218">
    <property type="component" value="Chromosome"/>
</dbReference>
<evidence type="ECO:0000313" key="3">
    <source>
        <dbReference type="Proteomes" id="UP000002218"/>
    </source>
</evidence>
<organism evidence="2 3">
    <name type="scientific">Nakamurella multipartita (strain ATCC 700099 / DSM 44233 / CIP 104796 / JCM 9543 / NBRC 105858 / Y-104)</name>
    <name type="common">Microsphaera multipartita</name>
    <dbReference type="NCBI Taxonomy" id="479431"/>
    <lineage>
        <taxon>Bacteria</taxon>
        <taxon>Bacillati</taxon>
        <taxon>Actinomycetota</taxon>
        <taxon>Actinomycetes</taxon>
        <taxon>Nakamurellales</taxon>
        <taxon>Nakamurellaceae</taxon>
        <taxon>Nakamurella</taxon>
    </lineage>
</organism>
<sequence length="436" mass="44014">MTVDPRAPERAPTRTDLTWLRHRSRVTAGAGSGSRSGSAGPGRSGSALADFVAGRSTARRPAAASRPAPAPAPAPAAAVPAPSTPAPARPAPAPAAAASSSLDLSSPLDLSAPAAPPSSGSLDLFGPSAPAASPPPPAPPGTGSSSLDLSEPLTPPAVPARAPSGSTSLDLGGPAAPPPARPTGSTSLDLGPTPLRTPSSTPSSSSSNTGPAAGSATSLDLSGAPAPPAAPATAAPSMRRPASTWQEPRTTPGVPTTLNPRRPTVTLTRVQSGVGTLTFEAIITAAAGDLRLGCAYQFRSGLASTVAHHTGRRYAPPGQTRRPLIVASRQDYERIAVDLRQVTDLERLVVYAFSGNGQPLQWGGTLIATTFGGDRIEMPIELAPAPAVAVLASVYNIGGELIIRSEMDLIGSTVREACRGYGFDRISWVDDTTPID</sequence>
<reference evidence="2 3" key="2">
    <citation type="journal article" date="2010" name="Stand. Genomic Sci.">
        <title>Complete genome sequence of Nakamurella multipartita type strain (Y-104).</title>
        <authorList>
            <person name="Tice H."/>
            <person name="Mayilraj S."/>
            <person name="Sims D."/>
            <person name="Lapidus A."/>
            <person name="Nolan M."/>
            <person name="Lucas S."/>
            <person name="Glavina Del Rio T."/>
            <person name="Copeland A."/>
            <person name="Cheng J.F."/>
            <person name="Meincke L."/>
            <person name="Bruce D."/>
            <person name="Goodwin L."/>
            <person name="Pitluck S."/>
            <person name="Ivanova N."/>
            <person name="Mavromatis K."/>
            <person name="Ovchinnikova G."/>
            <person name="Pati A."/>
            <person name="Chen A."/>
            <person name="Palaniappan K."/>
            <person name="Land M."/>
            <person name="Hauser L."/>
            <person name="Chang Y.J."/>
            <person name="Jeffries C.D."/>
            <person name="Detter J.C."/>
            <person name="Brettin T."/>
            <person name="Rohde M."/>
            <person name="Goker M."/>
            <person name="Bristow J."/>
            <person name="Eisen J.A."/>
            <person name="Markowitz V."/>
            <person name="Hugenholtz P."/>
            <person name="Kyrpides N.C."/>
            <person name="Klenk H.P."/>
            <person name="Chen F."/>
        </authorList>
    </citation>
    <scope>NUCLEOTIDE SEQUENCE [LARGE SCALE GENOMIC DNA]</scope>
    <source>
        <strain evidence="3">ATCC 700099 / DSM 44233 / CIP 104796 / JCM 9543 / NBRC 105858 / Y-104</strain>
    </source>
</reference>
<dbReference type="EMBL" id="CP001737">
    <property type="protein sequence ID" value="ACV79359.1"/>
    <property type="molecule type" value="Genomic_DNA"/>
</dbReference>
<evidence type="ECO:0000313" key="2">
    <source>
        <dbReference type="EMBL" id="ACV79359.1"/>
    </source>
</evidence>